<keyword evidence="6" id="KW-1185">Reference proteome</keyword>
<dbReference type="VEuPathDB" id="FungiDB:LEMA_P068880.1"/>
<dbReference type="Pfam" id="PF00172">
    <property type="entry name" value="Zn_clus"/>
    <property type="match status" value="1"/>
</dbReference>
<keyword evidence="1" id="KW-0479">Metal-binding</keyword>
<dbReference type="PROSITE" id="PS00463">
    <property type="entry name" value="ZN2_CY6_FUNGAL_1"/>
    <property type="match status" value="1"/>
</dbReference>
<feature type="domain" description="Zn(2)-C6 fungal-type" evidence="4">
    <location>
        <begin position="210"/>
        <end position="240"/>
    </location>
</feature>
<feature type="compositionally biased region" description="Polar residues" evidence="3">
    <location>
        <begin position="866"/>
        <end position="888"/>
    </location>
</feature>
<dbReference type="STRING" id="985895.E4ZJU5"/>
<feature type="region of interest" description="Disordered" evidence="3">
    <location>
        <begin position="46"/>
        <end position="120"/>
    </location>
</feature>
<feature type="region of interest" description="Disordered" evidence="3">
    <location>
        <begin position="1"/>
        <end position="33"/>
    </location>
</feature>
<dbReference type="OrthoDB" id="4456959at2759"/>
<dbReference type="InterPro" id="IPR050987">
    <property type="entry name" value="AtrR-like"/>
</dbReference>
<feature type="compositionally biased region" description="Polar residues" evidence="3">
    <location>
        <begin position="1034"/>
        <end position="1047"/>
    </location>
</feature>
<protein>
    <recommendedName>
        <fullName evidence="4">Zn(2)-C6 fungal-type domain-containing protein</fullName>
    </recommendedName>
</protein>
<feature type="compositionally biased region" description="Polar residues" evidence="3">
    <location>
        <begin position="7"/>
        <end position="17"/>
    </location>
</feature>
<gene>
    <name evidence="5" type="ORF">LEMA_P068880.1</name>
</gene>
<feature type="region of interest" description="Disordered" evidence="3">
    <location>
        <begin position="863"/>
        <end position="907"/>
    </location>
</feature>
<dbReference type="SUPFAM" id="SSF57701">
    <property type="entry name" value="Zn2/Cys6 DNA-binding domain"/>
    <property type="match status" value="1"/>
</dbReference>
<evidence type="ECO:0000256" key="2">
    <source>
        <dbReference type="ARBA" id="ARBA00023242"/>
    </source>
</evidence>
<feature type="compositionally biased region" description="Polar residues" evidence="3">
    <location>
        <begin position="897"/>
        <end position="907"/>
    </location>
</feature>
<dbReference type="InterPro" id="IPR007219">
    <property type="entry name" value="XnlR_reg_dom"/>
</dbReference>
<dbReference type="PANTHER" id="PTHR46910:SF4">
    <property type="entry name" value="ZN(2)-C6 FUNGAL-TYPE DOMAIN-CONTAINING PROTEIN"/>
    <property type="match status" value="1"/>
</dbReference>
<proteinExistence type="predicted"/>
<accession>E4ZJU5</accession>
<dbReference type="HOGENOM" id="CLU_006173_1_0_1"/>
<dbReference type="GO" id="GO:0006351">
    <property type="term" value="P:DNA-templated transcription"/>
    <property type="evidence" value="ECO:0007669"/>
    <property type="project" value="InterPro"/>
</dbReference>
<feature type="compositionally biased region" description="Basic and acidic residues" evidence="3">
    <location>
        <begin position="18"/>
        <end position="33"/>
    </location>
</feature>
<dbReference type="Pfam" id="PF04082">
    <property type="entry name" value="Fungal_trans"/>
    <property type="match status" value="1"/>
</dbReference>
<dbReference type="PANTHER" id="PTHR46910">
    <property type="entry name" value="TRANSCRIPTION FACTOR PDR1"/>
    <property type="match status" value="1"/>
</dbReference>
<evidence type="ECO:0000313" key="6">
    <source>
        <dbReference type="Proteomes" id="UP000002668"/>
    </source>
</evidence>
<dbReference type="GO" id="GO:0003677">
    <property type="term" value="F:DNA binding"/>
    <property type="evidence" value="ECO:0007669"/>
    <property type="project" value="InterPro"/>
</dbReference>
<evidence type="ECO:0000256" key="1">
    <source>
        <dbReference type="ARBA" id="ARBA00022723"/>
    </source>
</evidence>
<name>E4ZJU5_LEPMJ</name>
<dbReference type="Proteomes" id="UP000002668">
    <property type="component" value="Genome"/>
</dbReference>
<dbReference type="GO" id="GO:0008270">
    <property type="term" value="F:zinc ion binding"/>
    <property type="evidence" value="ECO:0007669"/>
    <property type="project" value="InterPro"/>
</dbReference>
<dbReference type="CDD" id="cd00067">
    <property type="entry name" value="GAL4"/>
    <property type="match status" value="1"/>
</dbReference>
<dbReference type="EMBL" id="FP929072">
    <property type="protein sequence ID" value="CBX91380.1"/>
    <property type="molecule type" value="Genomic_DNA"/>
</dbReference>
<dbReference type="InParanoid" id="E4ZJU5"/>
<feature type="region of interest" description="Disordered" evidence="3">
    <location>
        <begin position="282"/>
        <end position="324"/>
    </location>
</feature>
<dbReference type="CDD" id="cd12148">
    <property type="entry name" value="fungal_TF_MHR"/>
    <property type="match status" value="1"/>
</dbReference>
<dbReference type="SMART" id="SM00906">
    <property type="entry name" value="Fungal_trans"/>
    <property type="match status" value="1"/>
</dbReference>
<dbReference type="GO" id="GO:0000981">
    <property type="term" value="F:DNA-binding transcription factor activity, RNA polymerase II-specific"/>
    <property type="evidence" value="ECO:0007669"/>
    <property type="project" value="InterPro"/>
</dbReference>
<evidence type="ECO:0000259" key="4">
    <source>
        <dbReference type="PROSITE" id="PS50048"/>
    </source>
</evidence>
<keyword evidence="2" id="KW-0539">Nucleus</keyword>
<sequence>MYFPPKTANSQSAQSDKVTGDKVTGDKVTGDKWRRGLGVGIATFSAQQPSSSCHLSPATSHQRSPSPSITPAPLFSCDNALHVPRRQPSPGKTSQHPKVKPSLTARPTSATLGSKPGVHRIVPVSTPVIPRNIPSASCARPPFAQNPPAPASSMATKRPSDEELPLAVHKIQRIEQAGPPSPHQHPRQPNNDFSGSVKRKLADSKRTGQACDRCKVRKIRCDGRPEGCTPCEQNRSPCRTTDRITGRATVRGHAEAMESENSYLRNHIADLQAQLRELGVEPRAPPTYTAPQPPSHPWSSHPSDTQTWPEAPRKTSASPLPGYAPAGTAVKSEFQPLPQFKLHSIGDNYLGVAADDSLLSHIKGTSLSVFGTEIDITDHMASEAEYEDSPMSYSTLVHITLGGRAVKNPGLPAYDTLREYAIWYLRSLNPYTMLVHKPAFMELVWRFGNDANFTPTAAEIIVVHMMLATIQYQIATRNSQQSALAEESHTHYHYALSFYKDILLKKHTWQCIQALTMICNHLRNFPKPGAAWIMTSITHLYAIELGLHRSVKAWGKQEAMSKLDIEMRKRVFWTLHALQVNLNGRLGRPMPLSLEDIDVEYPEPMNDCLPGEEAKLDPAHHCSFQVGIQVAKYSSLELELYKTIYAVRHSPHSYVDNLKRLEAKVQQWKDEIPHQLRDPSQASVDDHIFALYLEYWHQAYHLLLHHPAVCRSTDPAVLSSNLDKCMEASQKMLHNCTEMMHMKSLDIPWINTVVYIAAAFTTLFISSMRKDQLSPVDMTKLKADMATWVDVIGECDQFLGSAGKLRGAISDIINQSLGTINDSIVKRTATESLARVAMQTPQNLATQNSSSAPSAYDNSMYRDQYSRTTSGPTDSVLTSHTTCPSMSGGSAHPYNLGTPNATPQQSTNPFDQQAYPVPDETGMTSNHVAALAAATSNNTSQPSSNGYAYAHTQTADHTHQPAYSANGFTPQDWRSWGRTYTQQISHPGDYLNTATTLMTLGRESAGSQSSPGEAQGLVDGSGVSVGHGGGPQWPTIQFSGQANGHLG</sequence>
<feature type="compositionally biased region" description="Polar residues" evidence="3">
    <location>
        <begin position="46"/>
        <end position="69"/>
    </location>
</feature>
<dbReference type="Gene3D" id="4.10.240.10">
    <property type="entry name" value="Zn(2)-C6 fungal-type DNA-binding domain"/>
    <property type="match status" value="1"/>
</dbReference>
<dbReference type="SMART" id="SM00066">
    <property type="entry name" value="GAL4"/>
    <property type="match status" value="1"/>
</dbReference>
<reference evidence="6" key="1">
    <citation type="journal article" date="2011" name="Nat. Commun.">
        <title>Effector diversification within compartments of the Leptosphaeria maculans genome affected by Repeat-Induced Point mutations.</title>
        <authorList>
            <person name="Rouxel T."/>
            <person name="Grandaubert J."/>
            <person name="Hane J.K."/>
            <person name="Hoede C."/>
            <person name="van de Wouw A.P."/>
            <person name="Couloux A."/>
            <person name="Dominguez V."/>
            <person name="Anthouard V."/>
            <person name="Bally P."/>
            <person name="Bourras S."/>
            <person name="Cozijnsen A.J."/>
            <person name="Ciuffetti L.M."/>
            <person name="Degrave A."/>
            <person name="Dilmaghani A."/>
            <person name="Duret L."/>
            <person name="Fudal I."/>
            <person name="Goodwin S.B."/>
            <person name="Gout L."/>
            <person name="Glaser N."/>
            <person name="Linglin J."/>
            <person name="Kema G.H.J."/>
            <person name="Lapalu N."/>
            <person name="Lawrence C.B."/>
            <person name="May K."/>
            <person name="Meyer M."/>
            <person name="Ollivier B."/>
            <person name="Poulain J."/>
            <person name="Schoch C.L."/>
            <person name="Simon A."/>
            <person name="Spatafora J.W."/>
            <person name="Stachowiak A."/>
            <person name="Turgeon B.G."/>
            <person name="Tyler B.M."/>
            <person name="Vincent D."/>
            <person name="Weissenbach J."/>
            <person name="Amselem J."/>
            <person name="Quesneville H."/>
            <person name="Oliver R.P."/>
            <person name="Wincker P."/>
            <person name="Balesdent M.-H."/>
            <person name="Howlett B.J."/>
        </authorList>
    </citation>
    <scope>NUCLEOTIDE SEQUENCE [LARGE SCALE GENOMIC DNA]</scope>
    <source>
        <strain evidence="6">JN3 / isolate v23.1.3 / race Av1-4-5-6-7-8</strain>
    </source>
</reference>
<dbReference type="eggNOG" id="ENOG502RIXY">
    <property type="taxonomic scope" value="Eukaryota"/>
</dbReference>
<dbReference type="AlphaFoldDB" id="E4ZJU5"/>
<feature type="region of interest" description="Disordered" evidence="3">
    <location>
        <begin position="132"/>
        <end position="212"/>
    </location>
</feature>
<dbReference type="PROSITE" id="PS50048">
    <property type="entry name" value="ZN2_CY6_FUNGAL_2"/>
    <property type="match status" value="1"/>
</dbReference>
<evidence type="ECO:0000256" key="3">
    <source>
        <dbReference type="SAM" id="MobiDB-lite"/>
    </source>
</evidence>
<feature type="region of interest" description="Disordered" evidence="3">
    <location>
        <begin position="1002"/>
        <end position="1047"/>
    </location>
</feature>
<dbReference type="InterPro" id="IPR036864">
    <property type="entry name" value="Zn2-C6_fun-type_DNA-bd_sf"/>
</dbReference>
<dbReference type="OMA" id="IRCDGRP"/>
<dbReference type="InterPro" id="IPR001138">
    <property type="entry name" value="Zn2Cys6_DnaBD"/>
</dbReference>
<organism evidence="6">
    <name type="scientific">Leptosphaeria maculans (strain JN3 / isolate v23.1.3 / race Av1-4-5-6-7-8)</name>
    <name type="common">Blackleg fungus</name>
    <name type="synonym">Phoma lingam</name>
    <dbReference type="NCBI Taxonomy" id="985895"/>
    <lineage>
        <taxon>Eukaryota</taxon>
        <taxon>Fungi</taxon>
        <taxon>Dikarya</taxon>
        <taxon>Ascomycota</taxon>
        <taxon>Pezizomycotina</taxon>
        <taxon>Dothideomycetes</taxon>
        <taxon>Pleosporomycetidae</taxon>
        <taxon>Pleosporales</taxon>
        <taxon>Pleosporineae</taxon>
        <taxon>Leptosphaeriaceae</taxon>
        <taxon>Plenodomus</taxon>
        <taxon>Plenodomus lingam/Leptosphaeria maculans species complex</taxon>
    </lineage>
</organism>
<evidence type="ECO:0000313" key="5">
    <source>
        <dbReference type="EMBL" id="CBX91380.1"/>
    </source>
</evidence>